<dbReference type="AlphaFoldDB" id="A0A1M6ZE95"/>
<dbReference type="EMBL" id="FRBM01000003">
    <property type="protein sequence ID" value="SHL28675.1"/>
    <property type="molecule type" value="Genomic_DNA"/>
</dbReference>
<protein>
    <recommendedName>
        <fullName evidence="3">Response regulatory domain-containing protein</fullName>
    </recommendedName>
</protein>
<accession>A0A1M6ZE95</accession>
<evidence type="ECO:0000313" key="2">
    <source>
        <dbReference type="Proteomes" id="UP000184069"/>
    </source>
</evidence>
<evidence type="ECO:0000313" key="1">
    <source>
        <dbReference type="EMBL" id="SHL28675.1"/>
    </source>
</evidence>
<name>A0A1M6ZE95_9FLAO</name>
<sequence>MYIFQGSTVNFKHRTINFIMKTLHFLVIGKNQEILDVLKRIIENNEGWTAEIQSDENFCYEYIRENHVDIVLLSSGLGDQFEKDIKVFCAGLDKEVKVIDHYGGGSGLLKNEVYSLFPPLQQ</sequence>
<reference evidence="1 2" key="1">
    <citation type="submission" date="2016-11" db="EMBL/GenBank/DDBJ databases">
        <authorList>
            <person name="Jaros S."/>
            <person name="Januszkiewicz K."/>
            <person name="Wedrychowicz H."/>
        </authorList>
    </citation>
    <scope>NUCLEOTIDE SEQUENCE [LARGE SCALE GENOMIC DNA]</scope>
    <source>
        <strain evidence="1 2">DSM 27621</strain>
    </source>
</reference>
<dbReference type="Proteomes" id="UP000184069">
    <property type="component" value="Unassembled WGS sequence"/>
</dbReference>
<evidence type="ECO:0008006" key="3">
    <source>
        <dbReference type="Google" id="ProtNLM"/>
    </source>
</evidence>
<gene>
    <name evidence="1" type="ORF">SAMN05444407_103193</name>
</gene>
<proteinExistence type="predicted"/>
<dbReference type="STRING" id="1423959.SAMN05444407_103193"/>
<organism evidence="1 2">
    <name type="scientific">Chryseobacterium contaminans</name>
    <dbReference type="NCBI Taxonomy" id="1423959"/>
    <lineage>
        <taxon>Bacteria</taxon>
        <taxon>Pseudomonadati</taxon>
        <taxon>Bacteroidota</taxon>
        <taxon>Flavobacteriia</taxon>
        <taxon>Flavobacteriales</taxon>
        <taxon>Weeksellaceae</taxon>
        <taxon>Chryseobacterium group</taxon>
        <taxon>Chryseobacterium</taxon>
    </lineage>
</organism>